<name>A0A1G6UCF6_9PROT</name>
<dbReference type="Proteomes" id="UP000198925">
    <property type="component" value="Unassembled WGS sequence"/>
</dbReference>
<gene>
    <name evidence="1" type="ORF">SAMN04487779_1007101</name>
</gene>
<proteinExistence type="predicted"/>
<sequence length="36" mass="3814">MRIPPEGVCLYPPPQPLNAAGYQKVVADFAAARGLC</sequence>
<evidence type="ECO:0000313" key="1">
    <source>
        <dbReference type="EMBL" id="SDD38277.1"/>
    </source>
</evidence>
<dbReference type="EMBL" id="FMZX01000007">
    <property type="protein sequence ID" value="SDD38277.1"/>
    <property type="molecule type" value="Genomic_DNA"/>
</dbReference>
<reference evidence="1 2" key="1">
    <citation type="submission" date="2016-10" db="EMBL/GenBank/DDBJ databases">
        <authorList>
            <person name="de Groot N.N."/>
        </authorList>
    </citation>
    <scope>NUCLEOTIDE SEQUENCE [LARGE SCALE GENOMIC DNA]</scope>
    <source>
        <strain evidence="1 2">CPCC 100156</strain>
    </source>
</reference>
<organism evidence="1 2">
    <name type="scientific">Belnapia rosea</name>
    <dbReference type="NCBI Taxonomy" id="938405"/>
    <lineage>
        <taxon>Bacteria</taxon>
        <taxon>Pseudomonadati</taxon>
        <taxon>Pseudomonadota</taxon>
        <taxon>Alphaproteobacteria</taxon>
        <taxon>Acetobacterales</taxon>
        <taxon>Roseomonadaceae</taxon>
        <taxon>Belnapia</taxon>
    </lineage>
</organism>
<dbReference type="AlphaFoldDB" id="A0A1G6UCF6"/>
<protein>
    <submittedName>
        <fullName evidence="1">Uncharacterized protein</fullName>
    </submittedName>
</protein>
<evidence type="ECO:0000313" key="2">
    <source>
        <dbReference type="Proteomes" id="UP000198925"/>
    </source>
</evidence>
<accession>A0A1G6UCF6</accession>
<keyword evidence="2" id="KW-1185">Reference proteome</keyword>